<protein>
    <recommendedName>
        <fullName evidence="7">Chaperone SurA</fullName>
    </recommendedName>
    <alternativeName>
        <fullName evidence="7">Peptidyl-prolyl cis-trans isomerase SurA</fullName>
        <shortName evidence="7">PPIase SurA</shortName>
        <ecNumber evidence="7">5.2.1.8</ecNumber>
    </alternativeName>
    <alternativeName>
        <fullName evidence="7">Rotamase SurA</fullName>
    </alternativeName>
</protein>
<sequence precursor="true">MVKTLRLASMASATIFAGALLSASPAMAQALSGSAAAPQAKAARTGDEVDRIIAVVDNGVITERQLDRRVAMVKRRLQGRSQLPSDAELRKQVLNQMVVTEIQLQKAESEGIHIDDAAVDATLTRLAQSNGLPLDQFRARIEAENVPWTTFRSDARDEMTLAELRRRDVDSKITVSDAEVANYIASQHGITSAPNDLHLQHLLVAVPAGAPEADVQAAEKRAEKVIADARDGRDFARLAKSNSQAGDAKAGGDLGFKAPDALPKPFVDAVATIAPGQVVPEPIRTADGWEVVRLVERRASSSAASKITQTHVSHILLRVGEGSSEADVVSKLQRIKRDIEAGKGTFAEYARSNSQDGSAGQGGDLGWINPGQTVPDFERVMNQLQPGQISNPVRSEYGYHLILVQGRRESVATPAEQEDAARQAVGSRKSEQAYADWLRELYDSAYIKTMLDTTTP</sequence>
<dbReference type="Gene3D" id="1.10.4030.10">
    <property type="entry name" value="Porin chaperone SurA, peptide-binding domain"/>
    <property type="match status" value="1"/>
</dbReference>
<dbReference type="EC" id="5.2.1.8" evidence="7"/>
<comment type="subcellular location">
    <subcellularLocation>
        <location evidence="7">Periplasm</location>
    </subcellularLocation>
    <text evidence="7">Is capable of associating with the outer membrane.</text>
</comment>
<dbReference type="InterPro" id="IPR000297">
    <property type="entry name" value="PPIase_PpiC"/>
</dbReference>
<dbReference type="HAMAP" id="MF_01183">
    <property type="entry name" value="Chaperone_SurA"/>
    <property type="match status" value="1"/>
</dbReference>
<comment type="function">
    <text evidence="7">Chaperone involved in the correct folding and assembly of outer membrane proteins. Recognizes specific patterns of aromatic residues and the orientation of their side chains, which are found more frequently in integral outer membrane proteins. May act in both early periplasmic and late outer membrane-associated steps of protein maturation.</text>
</comment>
<dbReference type="EMBL" id="JAPMXC010000001">
    <property type="protein sequence ID" value="MCY0387368.1"/>
    <property type="molecule type" value="Genomic_DNA"/>
</dbReference>
<comment type="catalytic activity">
    <reaction evidence="7">
        <text>[protein]-peptidylproline (omega=180) = [protein]-peptidylproline (omega=0)</text>
        <dbReference type="Rhea" id="RHEA:16237"/>
        <dbReference type="Rhea" id="RHEA-COMP:10747"/>
        <dbReference type="Rhea" id="RHEA-COMP:10748"/>
        <dbReference type="ChEBI" id="CHEBI:83833"/>
        <dbReference type="ChEBI" id="CHEBI:83834"/>
        <dbReference type="EC" id="5.2.1.8"/>
    </reaction>
</comment>
<evidence type="ECO:0000256" key="1">
    <source>
        <dbReference type="ARBA" id="ARBA00022729"/>
    </source>
</evidence>
<keyword evidence="3 7" id="KW-0574">Periplasm</keyword>
<keyword evidence="4 7" id="KW-0697">Rotamase</keyword>
<keyword evidence="2 7" id="KW-0677">Repeat</keyword>
<feature type="chain" id="PRO_5044918442" description="Chaperone SurA" evidence="7">
    <location>
        <begin position="29"/>
        <end position="456"/>
    </location>
</feature>
<dbReference type="SUPFAM" id="SSF54534">
    <property type="entry name" value="FKBP-like"/>
    <property type="match status" value="2"/>
</dbReference>
<accession>A0ABT3ZLF2</accession>
<keyword evidence="10" id="KW-1185">Reference proteome</keyword>
<dbReference type="InterPro" id="IPR046357">
    <property type="entry name" value="PPIase_dom_sf"/>
</dbReference>
<dbReference type="GO" id="GO:0003755">
    <property type="term" value="F:peptidyl-prolyl cis-trans isomerase activity"/>
    <property type="evidence" value="ECO:0007669"/>
    <property type="project" value="UniProtKB-EC"/>
</dbReference>
<organism evidence="9 10">
    <name type="scientific">Robbsia betulipollinis</name>
    <dbReference type="NCBI Taxonomy" id="2981849"/>
    <lineage>
        <taxon>Bacteria</taxon>
        <taxon>Pseudomonadati</taxon>
        <taxon>Pseudomonadota</taxon>
        <taxon>Betaproteobacteria</taxon>
        <taxon>Burkholderiales</taxon>
        <taxon>Burkholderiaceae</taxon>
        <taxon>Robbsia</taxon>
    </lineage>
</organism>
<name>A0ABT3ZLF2_9BURK</name>
<dbReference type="Gene3D" id="3.10.50.40">
    <property type="match status" value="2"/>
</dbReference>
<dbReference type="PANTHER" id="PTHR47637">
    <property type="entry name" value="CHAPERONE SURA"/>
    <property type="match status" value="1"/>
</dbReference>
<evidence type="ECO:0000313" key="9">
    <source>
        <dbReference type="EMBL" id="MCY0387368.1"/>
    </source>
</evidence>
<feature type="domain" description="PpiC" evidence="8">
    <location>
        <begin position="194"/>
        <end position="296"/>
    </location>
</feature>
<dbReference type="InterPro" id="IPR023034">
    <property type="entry name" value="PPIase_SurA"/>
</dbReference>
<dbReference type="PROSITE" id="PS50198">
    <property type="entry name" value="PPIC_PPIASE_2"/>
    <property type="match status" value="2"/>
</dbReference>
<dbReference type="InterPro" id="IPR027304">
    <property type="entry name" value="Trigger_fact/SurA_dom_sf"/>
</dbReference>
<feature type="domain" description="PpiC" evidence="8">
    <location>
        <begin position="307"/>
        <end position="406"/>
    </location>
</feature>
<comment type="domain">
    <text evidence="7">The PPIase activity resides only in the second parvulin domain. The N-terminal region and the C-terminal tail are necessary and sufficient for the chaperone activity of SurA. The PPIase activity is dispensable for SurA to function as a chaperone. The N-terminal region and the C-terminal tail are also required for porin recognition.</text>
</comment>
<dbReference type="Pfam" id="PF00639">
    <property type="entry name" value="Rotamase"/>
    <property type="match status" value="2"/>
</dbReference>
<feature type="signal peptide" evidence="7">
    <location>
        <begin position="1"/>
        <end position="28"/>
    </location>
</feature>
<dbReference type="RefSeq" id="WP_267847115.1">
    <property type="nucleotide sequence ID" value="NZ_JAPMXC010000001.1"/>
</dbReference>
<evidence type="ECO:0000313" key="10">
    <source>
        <dbReference type="Proteomes" id="UP001082899"/>
    </source>
</evidence>
<evidence type="ECO:0000256" key="2">
    <source>
        <dbReference type="ARBA" id="ARBA00022737"/>
    </source>
</evidence>
<dbReference type="InterPro" id="IPR050280">
    <property type="entry name" value="OMP_Chaperone_SurA"/>
</dbReference>
<dbReference type="SUPFAM" id="SSF109998">
    <property type="entry name" value="Triger factor/SurA peptide-binding domain-like"/>
    <property type="match status" value="1"/>
</dbReference>
<keyword evidence="1 7" id="KW-0732">Signal</keyword>
<dbReference type="Pfam" id="PF09312">
    <property type="entry name" value="SurA_N"/>
    <property type="match status" value="1"/>
</dbReference>
<dbReference type="Proteomes" id="UP001082899">
    <property type="component" value="Unassembled WGS sequence"/>
</dbReference>
<evidence type="ECO:0000259" key="8">
    <source>
        <dbReference type="PROSITE" id="PS50198"/>
    </source>
</evidence>
<comment type="caution">
    <text evidence="9">The sequence shown here is derived from an EMBL/GenBank/DDBJ whole genome shotgun (WGS) entry which is preliminary data.</text>
</comment>
<evidence type="ECO:0000256" key="7">
    <source>
        <dbReference type="HAMAP-Rule" id="MF_01183"/>
    </source>
</evidence>
<evidence type="ECO:0000256" key="3">
    <source>
        <dbReference type="ARBA" id="ARBA00022764"/>
    </source>
</evidence>
<reference evidence="9" key="1">
    <citation type="submission" date="2022-11" db="EMBL/GenBank/DDBJ databases">
        <title>Robbsia betulipollinis sp. nov., isolated from pollen of birch (Betula pendula).</title>
        <authorList>
            <person name="Shi H."/>
            <person name="Ambika Manirajan B."/>
            <person name="Ratering S."/>
            <person name="Geissler-Plaum R."/>
            <person name="Schnell S."/>
        </authorList>
    </citation>
    <scope>NUCLEOTIDE SEQUENCE</scope>
    <source>
        <strain evidence="9">Bb-Pol-6</strain>
    </source>
</reference>
<proteinExistence type="inferred from homology"/>
<evidence type="ECO:0000256" key="4">
    <source>
        <dbReference type="ARBA" id="ARBA00023110"/>
    </source>
</evidence>
<evidence type="ECO:0000256" key="6">
    <source>
        <dbReference type="ARBA" id="ARBA00023235"/>
    </source>
</evidence>
<gene>
    <name evidence="7" type="primary">surA</name>
    <name evidence="9" type="ORF">OVY01_08995</name>
</gene>
<keyword evidence="6 7" id="KW-0413">Isomerase</keyword>
<dbReference type="PANTHER" id="PTHR47637:SF1">
    <property type="entry name" value="CHAPERONE SURA"/>
    <property type="match status" value="1"/>
</dbReference>
<keyword evidence="5 7" id="KW-0143">Chaperone</keyword>
<dbReference type="InterPro" id="IPR015391">
    <property type="entry name" value="SurA_N"/>
</dbReference>
<evidence type="ECO:0000256" key="5">
    <source>
        <dbReference type="ARBA" id="ARBA00023186"/>
    </source>
</evidence>